<accession>A0A4Y2V0A1</accession>
<keyword evidence="3" id="KW-1185">Reference proteome</keyword>
<keyword evidence="1" id="KW-0472">Membrane</keyword>
<keyword evidence="1" id="KW-0812">Transmembrane</keyword>
<feature type="transmembrane region" description="Helical" evidence="1">
    <location>
        <begin position="16"/>
        <end position="42"/>
    </location>
</feature>
<evidence type="ECO:0000313" key="3">
    <source>
        <dbReference type="Proteomes" id="UP000499080"/>
    </source>
</evidence>
<evidence type="ECO:0000313" key="2">
    <source>
        <dbReference type="EMBL" id="GBO18649.1"/>
    </source>
</evidence>
<keyword evidence="1" id="KW-1133">Transmembrane helix</keyword>
<dbReference type="AlphaFoldDB" id="A0A4Y2V0A1"/>
<sequence>MVKGKCGFFCWLGVEVMLYVVVLSVKFTICGETGVVLWVPLYHREAPQIWRRHHEYVDEKNPETQVGSCLTAGYTNCVFLTSTPMAGRTSCRSGWAMTGDYH</sequence>
<dbReference type="EMBL" id="BGPR01042250">
    <property type="protein sequence ID" value="GBO18649.1"/>
    <property type="molecule type" value="Genomic_DNA"/>
</dbReference>
<dbReference type="Proteomes" id="UP000499080">
    <property type="component" value="Unassembled WGS sequence"/>
</dbReference>
<reference evidence="2 3" key="1">
    <citation type="journal article" date="2019" name="Sci. Rep.">
        <title>Orb-weaving spider Araneus ventricosus genome elucidates the spidroin gene catalogue.</title>
        <authorList>
            <person name="Kono N."/>
            <person name="Nakamura H."/>
            <person name="Ohtoshi R."/>
            <person name="Moran D.A.P."/>
            <person name="Shinohara A."/>
            <person name="Yoshida Y."/>
            <person name="Fujiwara M."/>
            <person name="Mori M."/>
            <person name="Tomita M."/>
            <person name="Arakawa K."/>
        </authorList>
    </citation>
    <scope>NUCLEOTIDE SEQUENCE [LARGE SCALE GENOMIC DNA]</scope>
</reference>
<evidence type="ECO:0000256" key="1">
    <source>
        <dbReference type="SAM" id="Phobius"/>
    </source>
</evidence>
<organism evidence="2 3">
    <name type="scientific">Araneus ventricosus</name>
    <name type="common">Orbweaver spider</name>
    <name type="synonym">Epeira ventricosa</name>
    <dbReference type="NCBI Taxonomy" id="182803"/>
    <lineage>
        <taxon>Eukaryota</taxon>
        <taxon>Metazoa</taxon>
        <taxon>Ecdysozoa</taxon>
        <taxon>Arthropoda</taxon>
        <taxon>Chelicerata</taxon>
        <taxon>Arachnida</taxon>
        <taxon>Araneae</taxon>
        <taxon>Araneomorphae</taxon>
        <taxon>Entelegynae</taxon>
        <taxon>Araneoidea</taxon>
        <taxon>Araneidae</taxon>
        <taxon>Araneus</taxon>
    </lineage>
</organism>
<protein>
    <submittedName>
        <fullName evidence="2">Uncharacterized protein</fullName>
    </submittedName>
</protein>
<comment type="caution">
    <text evidence="2">The sequence shown here is derived from an EMBL/GenBank/DDBJ whole genome shotgun (WGS) entry which is preliminary data.</text>
</comment>
<gene>
    <name evidence="2" type="ORF">AVEN_67066_1</name>
</gene>
<name>A0A4Y2V0A1_ARAVE</name>
<proteinExistence type="predicted"/>